<gene>
    <name evidence="2" type="ORF">HDK90DRAFT_319440</name>
</gene>
<organism evidence="2 3">
    <name type="scientific">Phyllosticta capitalensis</name>
    <dbReference type="NCBI Taxonomy" id="121624"/>
    <lineage>
        <taxon>Eukaryota</taxon>
        <taxon>Fungi</taxon>
        <taxon>Dikarya</taxon>
        <taxon>Ascomycota</taxon>
        <taxon>Pezizomycotina</taxon>
        <taxon>Dothideomycetes</taxon>
        <taxon>Dothideomycetes incertae sedis</taxon>
        <taxon>Botryosphaeriales</taxon>
        <taxon>Phyllostictaceae</taxon>
        <taxon>Phyllosticta</taxon>
    </lineage>
</organism>
<keyword evidence="3" id="KW-1185">Reference proteome</keyword>
<reference evidence="2 3" key="1">
    <citation type="submission" date="2024-04" db="EMBL/GenBank/DDBJ databases">
        <title>Phyllosticta paracitricarpa is synonymous to the EU quarantine fungus P. citricarpa based on phylogenomic analyses.</title>
        <authorList>
            <consortium name="Lawrence Berkeley National Laboratory"/>
            <person name="Van Ingen-Buijs V.A."/>
            <person name="Van Westerhoven A.C."/>
            <person name="Haridas S."/>
            <person name="Skiadas P."/>
            <person name="Martin F."/>
            <person name="Groenewald J.Z."/>
            <person name="Crous P.W."/>
            <person name="Seidl M.F."/>
        </authorList>
    </citation>
    <scope>NUCLEOTIDE SEQUENCE [LARGE SCALE GENOMIC DNA]</scope>
    <source>
        <strain evidence="2 3">CBS 123374</strain>
    </source>
</reference>
<name>A0ABR1YHP1_9PEZI</name>
<feature type="region of interest" description="Disordered" evidence="1">
    <location>
        <begin position="6"/>
        <end position="31"/>
    </location>
</feature>
<evidence type="ECO:0000256" key="1">
    <source>
        <dbReference type="SAM" id="MobiDB-lite"/>
    </source>
</evidence>
<comment type="caution">
    <text evidence="2">The sequence shown here is derived from an EMBL/GenBank/DDBJ whole genome shotgun (WGS) entry which is preliminary data.</text>
</comment>
<evidence type="ECO:0000313" key="2">
    <source>
        <dbReference type="EMBL" id="KAK8230379.1"/>
    </source>
</evidence>
<evidence type="ECO:0000313" key="3">
    <source>
        <dbReference type="Proteomes" id="UP001492380"/>
    </source>
</evidence>
<sequence>MVCQRISSQGVSGGLPEDIKRRRLGGASSSKVRVKSQHVQHLAICLGFNAQDKPSREASPVTTVSPEPSRRKVQARIAIPIAPRMNDEELQYEGAESILAADLPLSAWEHPAVRNYLQKLCPTHKPPNRNRVRQLALAVNRESSRKSLKSMTSSRERPLDACLDMWPISCNGIPFKMCRSICCTWIATTPISPFAASKESFACSTLIYTCISGGIRRAKSHFLKAADEMSHVAQSIPCMVSSCGSDDAQQHSGTACFAQNGQGPWKRRDLRHCCWKVVDRAGEQTRSQPIFTPSSILT</sequence>
<accession>A0ABR1YHP1</accession>
<dbReference type="EMBL" id="JBBWRZ010000008">
    <property type="protein sequence ID" value="KAK8230379.1"/>
    <property type="molecule type" value="Genomic_DNA"/>
</dbReference>
<protein>
    <submittedName>
        <fullName evidence="2">Uncharacterized protein</fullName>
    </submittedName>
</protein>
<dbReference type="Proteomes" id="UP001492380">
    <property type="component" value="Unassembled WGS sequence"/>
</dbReference>
<proteinExistence type="predicted"/>